<reference evidence="15" key="1">
    <citation type="submission" date="2018-06" db="EMBL/GenBank/DDBJ databases">
        <authorList>
            <person name="Zhirakovskaya E."/>
        </authorList>
    </citation>
    <scope>NUCLEOTIDE SEQUENCE</scope>
</reference>
<dbReference type="GO" id="GO:0030145">
    <property type="term" value="F:manganese ion binding"/>
    <property type="evidence" value="ECO:0007669"/>
    <property type="project" value="TreeGrafter"/>
</dbReference>
<comment type="cofactor">
    <cofactor evidence="2">
        <name>Mg(2+)</name>
        <dbReference type="ChEBI" id="CHEBI:18420"/>
    </cofactor>
</comment>
<dbReference type="NCBIfam" id="TIGR00243">
    <property type="entry name" value="Dxr"/>
    <property type="match status" value="1"/>
</dbReference>
<dbReference type="InterPro" id="IPR026877">
    <property type="entry name" value="DXPR_C"/>
</dbReference>
<evidence type="ECO:0000259" key="14">
    <source>
        <dbReference type="Pfam" id="PF13288"/>
    </source>
</evidence>
<evidence type="ECO:0000256" key="8">
    <source>
        <dbReference type="ARBA" id="ARBA00023002"/>
    </source>
</evidence>
<evidence type="ECO:0000259" key="13">
    <source>
        <dbReference type="Pfam" id="PF08436"/>
    </source>
</evidence>
<dbReference type="InterPro" id="IPR013512">
    <property type="entry name" value="DXP_reductoisomerase_N"/>
</dbReference>
<keyword evidence="10" id="KW-0414">Isoprene biosynthesis</keyword>
<evidence type="ECO:0000256" key="1">
    <source>
        <dbReference type="ARBA" id="ARBA00001936"/>
    </source>
</evidence>
<dbReference type="Pfam" id="PF02670">
    <property type="entry name" value="DXP_reductoisom"/>
    <property type="match status" value="1"/>
</dbReference>
<dbReference type="EMBL" id="UOGF01000081">
    <property type="protein sequence ID" value="VAX32007.1"/>
    <property type="molecule type" value="Genomic_DNA"/>
</dbReference>
<evidence type="ECO:0000256" key="11">
    <source>
        <dbReference type="ARBA" id="ARBA00048543"/>
    </source>
</evidence>
<dbReference type="HAMAP" id="MF_00183">
    <property type="entry name" value="DXP_reductoisom"/>
    <property type="match status" value="1"/>
</dbReference>
<accession>A0A3B1DTN3</accession>
<feature type="domain" description="DXP reductoisomerase C-terminal" evidence="14">
    <location>
        <begin position="259"/>
        <end position="375"/>
    </location>
</feature>
<organism evidence="15">
    <name type="scientific">hydrothermal vent metagenome</name>
    <dbReference type="NCBI Taxonomy" id="652676"/>
    <lineage>
        <taxon>unclassified sequences</taxon>
        <taxon>metagenomes</taxon>
        <taxon>ecological metagenomes</taxon>
    </lineage>
</organism>
<dbReference type="PANTHER" id="PTHR30525:SF0">
    <property type="entry name" value="1-DEOXY-D-XYLULOSE 5-PHOSPHATE REDUCTOISOMERASE, CHLOROPLASTIC"/>
    <property type="match status" value="1"/>
</dbReference>
<dbReference type="PIRSF" id="PIRSF006205">
    <property type="entry name" value="Dxp_reductismrs"/>
    <property type="match status" value="1"/>
</dbReference>
<dbReference type="AlphaFoldDB" id="A0A3B1DTN3"/>
<evidence type="ECO:0000259" key="12">
    <source>
        <dbReference type="Pfam" id="PF02670"/>
    </source>
</evidence>
<evidence type="ECO:0000256" key="10">
    <source>
        <dbReference type="ARBA" id="ARBA00023229"/>
    </source>
</evidence>
<dbReference type="GO" id="GO:0030604">
    <property type="term" value="F:1-deoxy-D-xylulose-5-phosphate reductoisomerase activity"/>
    <property type="evidence" value="ECO:0007669"/>
    <property type="project" value="UniProtKB-EC"/>
</dbReference>
<dbReference type="GO" id="GO:0016853">
    <property type="term" value="F:isomerase activity"/>
    <property type="evidence" value="ECO:0007669"/>
    <property type="project" value="UniProtKB-KW"/>
</dbReference>
<comment type="similarity">
    <text evidence="4">Belongs to the DXR family.</text>
</comment>
<evidence type="ECO:0000313" key="15">
    <source>
        <dbReference type="EMBL" id="VAX32007.1"/>
    </source>
</evidence>
<keyword evidence="7" id="KW-0521">NADP</keyword>
<evidence type="ECO:0000256" key="9">
    <source>
        <dbReference type="ARBA" id="ARBA00023211"/>
    </source>
</evidence>
<gene>
    <name evidence="15" type="ORF">MNBD_NITROSPIRAE01-1848</name>
</gene>
<dbReference type="InterPro" id="IPR003821">
    <property type="entry name" value="DXP_reductoisomerase"/>
</dbReference>
<dbReference type="FunFam" id="3.40.50.720:FF:000045">
    <property type="entry name" value="1-deoxy-D-xylulose 5-phosphate reductoisomerase"/>
    <property type="match status" value="1"/>
</dbReference>
<dbReference type="PANTHER" id="PTHR30525">
    <property type="entry name" value="1-DEOXY-D-XYLULOSE 5-PHOSPHATE REDUCTOISOMERASE"/>
    <property type="match status" value="1"/>
</dbReference>
<comment type="catalytic activity">
    <reaction evidence="11">
        <text>2-C-methyl-D-erythritol 4-phosphate + NADP(+) = 1-deoxy-D-xylulose 5-phosphate + NADPH + H(+)</text>
        <dbReference type="Rhea" id="RHEA:13717"/>
        <dbReference type="ChEBI" id="CHEBI:15378"/>
        <dbReference type="ChEBI" id="CHEBI:57783"/>
        <dbReference type="ChEBI" id="CHEBI:57792"/>
        <dbReference type="ChEBI" id="CHEBI:58262"/>
        <dbReference type="ChEBI" id="CHEBI:58349"/>
        <dbReference type="EC" id="1.1.1.267"/>
    </reaction>
    <physiologicalReaction direction="right-to-left" evidence="11">
        <dbReference type="Rhea" id="RHEA:13719"/>
    </physiologicalReaction>
</comment>
<dbReference type="EC" id="1.1.1.267" evidence="5"/>
<keyword evidence="6" id="KW-0479">Metal-binding</keyword>
<dbReference type="Pfam" id="PF13288">
    <property type="entry name" value="DXPR_C"/>
    <property type="match status" value="1"/>
</dbReference>
<dbReference type="Pfam" id="PF08436">
    <property type="entry name" value="DXP_redisom_C"/>
    <property type="match status" value="1"/>
</dbReference>
<keyword evidence="9" id="KW-0464">Manganese</keyword>
<evidence type="ECO:0000256" key="4">
    <source>
        <dbReference type="ARBA" id="ARBA00006825"/>
    </source>
</evidence>
<comment type="cofactor">
    <cofactor evidence="1">
        <name>Mn(2+)</name>
        <dbReference type="ChEBI" id="CHEBI:29035"/>
    </cofactor>
</comment>
<dbReference type="SUPFAM" id="SSF69055">
    <property type="entry name" value="1-deoxy-D-xylulose-5-phosphate reductoisomerase, C-terminal domain"/>
    <property type="match status" value="1"/>
</dbReference>
<dbReference type="InterPro" id="IPR036291">
    <property type="entry name" value="NAD(P)-bd_dom_sf"/>
</dbReference>
<evidence type="ECO:0000256" key="2">
    <source>
        <dbReference type="ARBA" id="ARBA00001946"/>
    </source>
</evidence>
<dbReference type="GO" id="GO:0070402">
    <property type="term" value="F:NADPH binding"/>
    <property type="evidence" value="ECO:0007669"/>
    <property type="project" value="InterPro"/>
</dbReference>
<dbReference type="NCBIfam" id="NF009114">
    <property type="entry name" value="PRK12464.1"/>
    <property type="match status" value="1"/>
</dbReference>
<dbReference type="Gene3D" id="1.10.1740.10">
    <property type="match status" value="1"/>
</dbReference>
<dbReference type="GO" id="GO:0051484">
    <property type="term" value="P:isopentenyl diphosphate biosynthetic process, methylerythritol 4-phosphate pathway involved in terpenoid biosynthetic process"/>
    <property type="evidence" value="ECO:0007669"/>
    <property type="project" value="TreeGrafter"/>
</dbReference>
<name>A0A3B1DTN3_9ZZZZ</name>
<sequence length="386" mass="42102">MKNIVILGATGSIGTNTLDITQRFPERYKVIGLTAKSNDAKLEDLIKRVQPKLVALQDENAAHALSKRLPKSGPEVLSGQAGIIEVARLSDAALVISAIVGSAGLLPTLSAIRAKKTIAVANKEPLVMAGEIIQREAKENGVTILPIDSEHSAIFQALNGERHQDIQKIILTASGGPLLGLSVEEKTNISQKRALAHPNWKMGPKISIDSATLMNKGLEVIEAKWLFNMPPEKIEVVIHPQSIIHSMVEFVDRSVVAQLGLPDMRTPISYVLNYPKRSPLDLPSLDLAALGTLTFEAPDTKAFPLLEIAYEVLRKGDTFPSVLNAANEEAVQAFLEKKINFGTINKVIEKTLETHKPTSAKTLENVIEAEAWARAEGKRWIKYFAI</sequence>
<keyword evidence="8 15" id="KW-0560">Oxidoreductase</keyword>
<evidence type="ECO:0000256" key="3">
    <source>
        <dbReference type="ARBA" id="ARBA00005094"/>
    </source>
</evidence>
<keyword evidence="15" id="KW-0413">Isomerase</keyword>
<feature type="domain" description="1-deoxy-D-xylulose 5-phosphate reductoisomerase N-terminal" evidence="12">
    <location>
        <begin position="4"/>
        <end position="130"/>
    </location>
</feature>
<evidence type="ECO:0000256" key="6">
    <source>
        <dbReference type="ARBA" id="ARBA00022723"/>
    </source>
</evidence>
<evidence type="ECO:0000256" key="5">
    <source>
        <dbReference type="ARBA" id="ARBA00012366"/>
    </source>
</evidence>
<dbReference type="SUPFAM" id="SSF51735">
    <property type="entry name" value="NAD(P)-binding Rossmann-fold domains"/>
    <property type="match status" value="1"/>
</dbReference>
<dbReference type="UniPathway" id="UPA00056">
    <property type="reaction ID" value="UER00092"/>
</dbReference>
<dbReference type="Gene3D" id="3.40.50.720">
    <property type="entry name" value="NAD(P)-binding Rossmann-like Domain"/>
    <property type="match status" value="1"/>
</dbReference>
<dbReference type="InterPro" id="IPR036169">
    <property type="entry name" value="DXPR_C_sf"/>
</dbReference>
<protein>
    <recommendedName>
        <fullName evidence="5">1-deoxy-D-xylulose-5-phosphate reductoisomerase</fullName>
        <ecNumber evidence="5">1.1.1.267</ecNumber>
    </recommendedName>
</protein>
<dbReference type="SUPFAM" id="SSF55347">
    <property type="entry name" value="Glyceraldehyde-3-phosphate dehydrogenase-like, C-terminal domain"/>
    <property type="match status" value="1"/>
</dbReference>
<evidence type="ECO:0000256" key="7">
    <source>
        <dbReference type="ARBA" id="ARBA00022857"/>
    </source>
</evidence>
<feature type="domain" description="1-deoxy-D-xylulose 5-phosphate reductoisomerase C-terminal" evidence="13">
    <location>
        <begin position="144"/>
        <end position="227"/>
    </location>
</feature>
<comment type="pathway">
    <text evidence="3">Isoprenoid biosynthesis; isopentenyl diphosphate biosynthesis via DXP pathway; isopentenyl diphosphate from 1-deoxy-D-xylulose 5-phosphate: step 1/6.</text>
</comment>
<proteinExistence type="inferred from homology"/>
<dbReference type="InterPro" id="IPR013644">
    <property type="entry name" value="DXP_reductoisomerase_C"/>
</dbReference>